<keyword evidence="7 8" id="KW-0012">Acyltransferase</keyword>
<keyword evidence="3 8" id="KW-0808">Transferase</keyword>
<comment type="caution">
    <text evidence="10">The sequence shown here is derived from an EMBL/GenBank/DDBJ whole genome shotgun (WGS) entry which is preliminary data.</text>
</comment>
<dbReference type="GO" id="GO:0005886">
    <property type="term" value="C:plasma membrane"/>
    <property type="evidence" value="ECO:0007669"/>
    <property type="project" value="UniProtKB-SubCell"/>
</dbReference>
<evidence type="ECO:0000259" key="9">
    <source>
        <dbReference type="PROSITE" id="PS50263"/>
    </source>
</evidence>
<dbReference type="UniPathway" id="UPA00666"/>
<feature type="transmembrane region" description="Helical" evidence="8">
    <location>
        <begin position="76"/>
        <end position="94"/>
    </location>
</feature>
<evidence type="ECO:0000256" key="6">
    <source>
        <dbReference type="ARBA" id="ARBA00023136"/>
    </source>
</evidence>
<evidence type="ECO:0000256" key="5">
    <source>
        <dbReference type="ARBA" id="ARBA00022989"/>
    </source>
</evidence>
<evidence type="ECO:0000256" key="3">
    <source>
        <dbReference type="ARBA" id="ARBA00022679"/>
    </source>
</evidence>
<dbReference type="Gene3D" id="3.60.110.10">
    <property type="entry name" value="Carbon-nitrogen hydrolase"/>
    <property type="match status" value="1"/>
</dbReference>
<organism evidence="10 11">
    <name type="scientific">Eiseniibacteriota bacterium</name>
    <dbReference type="NCBI Taxonomy" id="2212470"/>
    <lineage>
        <taxon>Bacteria</taxon>
        <taxon>Candidatus Eiseniibacteriota</taxon>
    </lineage>
</organism>
<evidence type="ECO:0000256" key="1">
    <source>
        <dbReference type="ARBA" id="ARBA00004651"/>
    </source>
</evidence>
<dbReference type="PANTHER" id="PTHR38686:SF1">
    <property type="entry name" value="APOLIPOPROTEIN N-ACYLTRANSFERASE"/>
    <property type="match status" value="1"/>
</dbReference>
<keyword evidence="4 8" id="KW-0812">Transmembrane</keyword>
<dbReference type="Proteomes" id="UP000317691">
    <property type="component" value="Unassembled WGS sequence"/>
</dbReference>
<dbReference type="GO" id="GO:0016410">
    <property type="term" value="F:N-acyltransferase activity"/>
    <property type="evidence" value="ECO:0007669"/>
    <property type="project" value="UniProtKB-UniRule"/>
</dbReference>
<proteinExistence type="inferred from homology"/>
<dbReference type="SUPFAM" id="SSF56317">
    <property type="entry name" value="Carbon-nitrogen hydrolase"/>
    <property type="match status" value="1"/>
</dbReference>
<comment type="catalytic activity">
    <reaction evidence="8">
        <text>N-terminal S-1,2-diacyl-sn-glyceryl-L-cysteinyl-[lipoprotein] + a glycerophospholipid = N-acyl-S-1,2-diacyl-sn-glyceryl-L-cysteinyl-[lipoprotein] + a 2-acyl-sn-glycero-3-phospholipid + H(+)</text>
        <dbReference type="Rhea" id="RHEA:48228"/>
        <dbReference type="Rhea" id="RHEA-COMP:14681"/>
        <dbReference type="Rhea" id="RHEA-COMP:14684"/>
        <dbReference type="ChEBI" id="CHEBI:15378"/>
        <dbReference type="ChEBI" id="CHEBI:136912"/>
        <dbReference type="ChEBI" id="CHEBI:140656"/>
        <dbReference type="ChEBI" id="CHEBI:140657"/>
        <dbReference type="ChEBI" id="CHEBI:140660"/>
        <dbReference type="EC" id="2.3.1.269"/>
    </reaction>
</comment>
<comment type="similarity">
    <text evidence="8">Belongs to the CN hydrolase family. Apolipoprotein N-acyltransferase subfamily.</text>
</comment>
<dbReference type="EC" id="2.3.1.269" evidence="8"/>
<comment type="function">
    <text evidence="8">Catalyzes the phospholipid dependent N-acylation of the N-terminal cysteine of apolipoprotein, the last step in lipoprotein maturation.</text>
</comment>
<dbReference type="NCBIfam" id="TIGR00546">
    <property type="entry name" value="lnt"/>
    <property type="match status" value="1"/>
</dbReference>
<keyword evidence="6 8" id="KW-0472">Membrane</keyword>
<evidence type="ECO:0000256" key="2">
    <source>
        <dbReference type="ARBA" id="ARBA00022475"/>
    </source>
</evidence>
<feature type="domain" description="CN hydrolase" evidence="9">
    <location>
        <begin position="248"/>
        <end position="494"/>
    </location>
</feature>
<keyword evidence="2 8" id="KW-1003">Cell membrane</keyword>
<gene>
    <name evidence="8 10" type="primary">lnt</name>
    <name evidence="10" type="ORF">E6K79_01695</name>
</gene>
<feature type="transmembrane region" description="Helical" evidence="8">
    <location>
        <begin position="209"/>
        <end position="227"/>
    </location>
</feature>
<comment type="subcellular location">
    <subcellularLocation>
        <location evidence="1 8">Cell membrane</location>
        <topology evidence="1 8">Multi-pass membrane protein</topology>
    </subcellularLocation>
</comment>
<dbReference type="InterPro" id="IPR004563">
    <property type="entry name" value="Apolipo_AcylTrfase"/>
</dbReference>
<feature type="transmembrane region" description="Helical" evidence="8">
    <location>
        <begin position="106"/>
        <end position="129"/>
    </location>
</feature>
<protein>
    <recommendedName>
        <fullName evidence="8">Apolipoprotein N-acyltransferase</fullName>
        <shortName evidence="8">ALP N-acyltransferase</shortName>
        <ecNumber evidence="8">2.3.1.269</ecNumber>
    </recommendedName>
</protein>
<evidence type="ECO:0000256" key="8">
    <source>
        <dbReference type="HAMAP-Rule" id="MF_01148"/>
    </source>
</evidence>
<dbReference type="InterPro" id="IPR003010">
    <property type="entry name" value="C-N_Hydrolase"/>
</dbReference>
<dbReference type="InterPro" id="IPR036526">
    <property type="entry name" value="C-N_Hydrolase_sf"/>
</dbReference>
<feature type="transmembrane region" description="Helical" evidence="8">
    <location>
        <begin position="176"/>
        <end position="197"/>
    </location>
</feature>
<name>A0A538TSR2_UNCEI</name>
<dbReference type="AlphaFoldDB" id="A0A538TSR2"/>
<evidence type="ECO:0000313" key="11">
    <source>
        <dbReference type="Proteomes" id="UP000317691"/>
    </source>
</evidence>
<dbReference type="PROSITE" id="PS50263">
    <property type="entry name" value="CN_HYDROLASE"/>
    <property type="match status" value="1"/>
</dbReference>
<keyword evidence="5 8" id="KW-1133">Transmembrane helix</keyword>
<accession>A0A538TSR2</accession>
<dbReference type="Pfam" id="PF00795">
    <property type="entry name" value="CN_hydrolase"/>
    <property type="match status" value="1"/>
</dbReference>
<reference evidence="10 11" key="1">
    <citation type="journal article" date="2019" name="Nat. Microbiol.">
        <title>Mediterranean grassland soil C-N compound turnover is dependent on rainfall and depth, and is mediated by genomically divergent microorganisms.</title>
        <authorList>
            <person name="Diamond S."/>
            <person name="Andeer P.F."/>
            <person name="Li Z."/>
            <person name="Crits-Christoph A."/>
            <person name="Burstein D."/>
            <person name="Anantharaman K."/>
            <person name="Lane K.R."/>
            <person name="Thomas B.C."/>
            <person name="Pan C."/>
            <person name="Northen T.R."/>
            <person name="Banfield J.F."/>
        </authorList>
    </citation>
    <scope>NUCLEOTIDE SEQUENCE [LARGE SCALE GENOMIC DNA]</scope>
    <source>
        <strain evidence="10">WS_9</strain>
    </source>
</reference>
<dbReference type="PANTHER" id="PTHR38686">
    <property type="entry name" value="APOLIPOPROTEIN N-ACYLTRANSFERASE"/>
    <property type="match status" value="1"/>
</dbReference>
<dbReference type="Pfam" id="PF20154">
    <property type="entry name" value="LNT_N"/>
    <property type="match status" value="1"/>
</dbReference>
<dbReference type="CDD" id="cd07571">
    <property type="entry name" value="ALP_N-acyl_transferase"/>
    <property type="match status" value="1"/>
</dbReference>
<feature type="transmembrane region" description="Helical" evidence="8">
    <location>
        <begin position="507"/>
        <end position="525"/>
    </location>
</feature>
<comment type="pathway">
    <text evidence="8">Protein modification; lipoprotein biosynthesis (N-acyl transfer).</text>
</comment>
<dbReference type="GO" id="GO:0042158">
    <property type="term" value="P:lipoprotein biosynthetic process"/>
    <property type="evidence" value="ECO:0007669"/>
    <property type="project" value="UniProtKB-UniRule"/>
</dbReference>
<dbReference type="HAMAP" id="MF_01148">
    <property type="entry name" value="Lnt"/>
    <property type="match status" value="1"/>
</dbReference>
<feature type="transmembrane region" description="Helical" evidence="8">
    <location>
        <begin position="24"/>
        <end position="56"/>
    </location>
</feature>
<keyword evidence="10" id="KW-0449">Lipoprotein</keyword>
<dbReference type="EMBL" id="VBOZ01000008">
    <property type="protein sequence ID" value="TMQ66659.1"/>
    <property type="molecule type" value="Genomic_DNA"/>
</dbReference>
<evidence type="ECO:0000313" key="10">
    <source>
        <dbReference type="EMBL" id="TMQ66659.1"/>
    </source>
</evidence>
<evidence type="ECO:0000256" key="4">
    <source>
        <dbReference type="ARBA" id="ARBA00022692"/>
    </source>
</evidence>
<sequence>MPSTSRRKPAAKSDFISSRLRRPLAAAASGILLSLSFPSAGLWPLVFVALVPLLVVLHHDSPGPGATAATPRGARWAPWIAGIVFNAVLFSWIVRLPAHAMTHPWLIFPGLLALALYLGLFMALFGWIVRLVRRRLGWPVLAAAPIAWAASEWARSSGVLGCPWGNVGYALAEHPAWIQAASLAGAPGLSFWILVTNSLVAAAAVSRRWWARAAWVILALLVVWLPVRWGETRLREPRGRPLARVALVQPSIPSDVKWNPALQDSVVGTLARMTRVAASLMPRPNLIVWPETALPYYVRLERVKLKAFVDLVREAGVPVLAGYPDARLSNNGSVLTYNAAGLVLPNGTFGGQYEKIHLVPFGERVPFQGLLPFLGKIDLGQAEWTPGTRPVVFTAGGSSFGVLICFESIFPDLARRYALEGAQYLVNITNDEWFGKSAGPVQHAEMAILRSVELGLSTARCANTGVSMLIDPYGRVVERTPLFKEALLTGDVWVGAGPTLFLQWGDWVTSLCLGLTLILVVISWYRPLQRLGTALTPKG</sequence>
<dbReference type="InterPro" id="IPR045378">
    <property type="entry name" value="LNT_N"/>
</dbReference>
<evidence type="ECO:0000256" key="7">
    <source>
        <dbReference type="ARBA" id="ARBA00023315"/>
    </source>
</evidence>